<dbReference type="Proteomes" id="UP000295008">
    <property type="component" value="Unassembled WGS sequence"/>
</dbReference>
<reference evidence="1 2" key="1">
    <citation type="submission" date="2019-03" db="EMBL/GenBank/DDBJ databases">
        <title>Genomic Encyclopedia of Type Strains, Phase IV (KMG-IV): sequencing the most valuable type-strain genomes for metagenomic binning, comparative biology and taxonomic classification.</title>
        <authorList>
            <person name="Goeker M."/>
        </authorList>
    </citation>
    <scope>NUCLEOTIDE SEQUENCE [LARGE SCALE GENOMIC DNA]</scope>
    <source>
        <strain evidence="1 2">LX-B</strain>
    </source>
</reference>
<evidence type="ECO:0000313" key="1">
    <source>
        <dbReference type="EMBL" id="TCL64230.1"/>
    </source>
</evidence>
<keyword evidence="2" id="KW-1185">Reference proteome</keyword>
<comment type="caution">
    <text evidence="1">The sequence shown here is derived from an EMBL/GenBank/DDBJ whole genome shotgun (WGS) entry which is preliminary data.</text>
</comment>
<gene>
    <name evidence="1" type="ORF">EDC14_101936</name>
</gene>
<sequence length="45" mass="4808">MHSGYGKKLQSGLSLAIRLKRGCPVKNIAKCMNCLFGSLAGVVEK</sequence>
<evidence type="ECO:0000313" key="2">
    <source>
        <dbReference type="Proteomes" id="UP000295008"/>
    </source>
</evidence>
<protein>
    <submittedName>
        <fullName evidence="1">Uncharacterized protein</fullName>
    </submittedName>
</protein>
<accession>A0A4R1RF10</accession>
<name>A0A4R1RF10_HYDET</name>
<organism evidence="1 2">
    <name type="scientific">Hydrogenispora ethanolica</name>
    <dbReference type="NCBI Taxonomy" id="1082276"/>
    <lineage>
        <taxon>Bacteria</taxon>
        <taxon>Bacillati</taxon>
        <taxon>Bacillota</taxon>
        <taxon>Hydrogenispora</taxon>
    </lineage>
</organism>
<dbReference type="EMBL" id="SLUN01000019">
    <property type="protein sequence ID" value="TCL64230.1"/>
    <property type="molecule type" value="Genomic_DNA"/>
</dbReference>
<proteinExistence type="predicted"/>
<dbReference type="AlphaFoldDB" id="A0A4R1RF10"/>